<dbReference type="AlphaFoldDB" id="A0A564Z2U7"/>
<proteinExistence type="predicted"/>
<organism evidence="1 2">
    <name type="scientific">Hymenolepis diminuta</name>
    <name type="common">Rat tapeworm</name>
    <dbReference type="NCBI Taxonomy" id="6216"/>
    <lineage>
        <taxon>Eukaryota</taxon>
        <taxon>Metazoa</taxon>
        <taxon>Spiralia</taxon>
        <taxon>Lophotrochozoa</taxon>
        <taxon>Platyhelminthes</taxon>
        <taxon>Cestoda</taxon>
        <taxon>Eucestoda</taxon>
        <taxon>Cyclophyllidea</taxon>
        <taxon>Hymenolepididae</taxon>
        <taxon>Hymenolepis</taxon>
    </lineage>
</organism>
<reference evidence="1 2" key="1">
    <citation type="submission" date="2019-07" db="EMBL/GenBank/DDBJ databases">
        <authorList>
            <person name="Jastrzebski P J."/>
            <person name="Paukszto L."/>
            <person name="Jastrzebski P J."/>
        </authorList>
    </citation>
    <scope>NUCLEOTIDE SEQUENCE [LARGE SCALE GENOMIC DNA]</scope>
    <source>
        <strain evidence="1 2">WMS-il1</strain>
    </source>
</reference>
<gene>
    <name evidence="1" type="ORF">WMSIL1_LOCUS11991</name>
</gene>
<dbReference type="Proteomes" id="UP000321570">
    <property type="component" value="Unassembled WGS sequence"/>
</dbReference>
<name>A0A564Z2U7_HYMDI</name>
<sequence length="129" mass="14562">MLRTQVNDENNAYSSNVKQIIKDAPSIKKKGLNIVSANAVKHQSCFDNSSKTKARNSLLDCPKESYFPPSNNDYSDVFCLDGIMEDVFNDVHKIAGSWRPNQMATNSYDVQSSDQFSMPIFESQIFKLI</sequence>
<protein>
    <submittedName>
        <fullName evidence="1">Uncharacterized protein</fullName>
    </submittedName>
</protein>
<evidence type="ECO:0000313" key="1">
    <source>
        <dbReference type="EMBL" id="VUZ53756.1"/>
    </source>
</evidence>
<keyword evidence="2" id="KW-1185">Reference proteome</keyword>
<dbReference type="EMBL" id="CABIJS010000566">
    <property type="protein sequence ID" value="VUZ53756.1"/>
    <property type="molecule type" value="Genomic_DNA"/>
</dbReference>
<evidence type="ECO:0000313" key="2">
    <source>
        <dbReference type="Proteomes" id="UP000321570"/>
    </source>
</evidence>
<accession>A0A564Z2U7</accession>